<evidence type="ECO:0000313" key="1">
    <source>
        <dbReference type="EMBL" id="KAJ8951354.1"/>
    </source>
</evidence>
<comment type="caution">
    <text evidence="1">The sequence shown here is derived from an EMBL/GenBank/DDBJ whole genome shotgun (WGS) entry which is preliminary data.</text>
</comment>
<dbReference type="Pfam" id="PF02958">
    <property type="entry name" value="EcKL"/>
    <property type="match status" value="1"/>
</dbReference>
<reference evidence="1" key="1">
    <citation type="journal article" date="2023" name="Insect Mol. Biol.">
        <title>Genome sequencing provides insights into the evolution of gene families encoding plant cell wall-degrading enzymes in longhorned beetles.</title>
        <authorList>
            <person name="Shin N.R."/>
            <person name="Okamura Y."/>
            <person name="Kirsch R."/>
            <person name="Pauchet Y."/>
        </authorList>
    </citation>
    <scope>NUCLEOTIDE SEQUENCE</scope>
    <source>
        <strain evidence="1">AMC_N1</strain>
    </source>
</reference>
<name>A0AAV8YKA8_9CUCU</name>
<dbReference type="PANTHER" id="PTHR11012:SF55">
    <property type="entry name" value="BHLH DOMAIN-CONTAINING PROTEIN"/>
    <property type="match status" value="1"/>
</dbReference>
<keyword evidence="2" id="KW-1185">Reference proteome</keyword>
<accession>A0AAV8YKA8</accession>
<protein>
    <submittedName>
        <fullName evidence="1">Uncharacterized protein</fullName>
    </submittedName>
</protein>
<evidence type="ECO:0000313" key="2">
    <source>
        <dbReference type="Proteomes" id="UP001162162"/>
    </source>
</evidence>
<dbReference type="AlphaFoldDB" id="A0AAV8YKA8"/>
<organism evidence="1 2">
    <name type="scientific">Aromia moschata</name>
    <dbReference type="NCBI Taxonomy" id="1265417"/>
    <lineage>
        <taxon>Eukaryota</taxon>
        <taxon>Metazoa</taxon>
        <taxon>Ecdysozoa</taxon>
        <taxon>Arthropoda</taxon>
        <taxon>Hexapoda</taxon>
        <taxon>Insecta</taxon>
        <taxon>Pterygota</taxon>
        <taxon>Neoptera</taxon>
        <taxon>Endopterygota</taxon>
        <taxon>Coleoptera</taxon>
        <taxon>Polyphaga</taxon>
        <taxon>Cucujiformia</taxon>
        <taxon>Chrysomeloidea</taxon>
        <taxon>Cerambycidae</taxon>
        <taxon>Cerambycinae</taxon>
        <taxon>Callichromatini</taxon>
        <taxon>Aromia</taxon>
    </lineage>
</organism>
<dbReference type="PANTHER" id="PTHR11012">
    <property type="entry name" value="PROTEIN KINASE-LIKE DOMAIN-CONTAINING"/>
    <property type="match status" value="1"/>
</dbReference>
<dbReference type="EMBL" id="JAPWTK010000086">
    <property type="protein sequence ID" value="KAJ8951354.1"/>
    <property type="molecule type" value="Genomic_DNA"/>
</dbReference>
<gene>
    <name evidence="1" type="ORF">NQ318_009290</name>
</gene>
<proteinExistence type="predicted"/>
<dbReference type="InterPro" id="IPR004119">
    <property type="entry name" value="EcKL"/>
</dbReference>
<dbReference type="Proteomes" id="UP001162162">
    <property type="component" value="Unassembled WGS sequence"/>
</dbReference>
<sequence>MSSDEIKNLEEVLSNQLGSDKKIIEVQTTPLTAKGENFGGTLLKLDVKLKNEKDGTEEELHAVAKMLPTDEMLRKRLPEQTSVRNEMGMYSTIMPTLQEFQRKHGVTRVVDYFPEFYGGRLNLGEKGDLVDDDSVIIMENLKESENSFGI</sequence>